<organism evidence="2 3">
    <name type="scientific">Marinibactrum halimedae</name>
    <dbReference type="NCBI Taxonomy" id="1444977"/>
    <lineage>
        <taxon>Bacteria</taxon>
        <taxon>Pseudomonadati</taxon>
        <taxon>Pseudomonadota</taxon>
        <taxon>Gammaproteobacteria</taxon>
        <taxon>Cellvibrionales</taxon>
        <taxon>Cellvibrionaceae</taxon>
        <taxon>Marinibactrum</taxon>
    </lineage>
</organism>
<comment type="subcellular location">
    <subcellularLocation>
        <location evidence="1">Cytoplasm</location>
    </subcellularLocation>
</comment>
<dbReference type="Proteomes" id="UP001156870">
    <property type="component" value="Unassembled WGS sequence"/>
</dbReference>
<evidence type="ECO:0000313" key="2">
    <source>
        <dbReference type="EMBL" id="GLS26368.1"/>
    </source>
</evidence>
<reference evidence="2 3" key="1">
    <citation type="journal article" date="2014" name="Int. J. Syst. Evol. Microbiol.">
        <title>Complete genome sequence of Corynebacterium casei LMG S-19264T (=DSM 44701T), isolated from a smear-ripened cheese.</title>
        <authorList>
            <consortium name="US DOE Joint Genome Institute (JGI-PGF)"/>
            <person name="Walter F."/>
            <person name="Albersmeier A."/>
            <person name="Kalinowski J."/>
            <person name="Ruckert C."/>
        </authorList>
    </citation>
    <scope>NUCLEOTIDE SEQUENCE [LARGE SCALE GENOMIC DNA]</scope>
    <source>
        <strain evidence="2 3">NBRC 110095</strain>
    </source>
</reference>
<evidence type="ECO:0000256" key="1">
    <source>
        <dbReference type="HAMAP-Rule" id="MF_01523"/>
    </source>
</evidence>
<dbReference type="HAMAP" id="MF_01523">
    <property type="entry name" value="16SrRNA_methyltr_J"/>
    <property type="match status" value="1"/>
</dbReference>
<keyword evidence="1" id="KW-0489">Methyltransferase</keyword>
<comment type="function">
    <text evidence="1">Specifically methylates the guanosine in position 1516 of 16S rRNA.</text>
</comment>
<dbReference type="GO" id="GO:0008990">
    <property type="term" value="F:rRNA (guanine-N2-)-methyltransferase activity"/>
    <property type="evidence" value="ECO:0007669"/>
    <property type="project" value="UniProtKB-UniRule"/>
</dbReference>
<dbReference type="InterPro" id="IPR029063">
    <property type="entry name" value="SAM-dependent_MTases_sf"/>
</dbReference>
<dbReference type="AlphaFoldDB" id="A0AA37T7B9"/>
<dbReference type="GO" id="GO:0005737">
    <property type="term" value="C:cytoplasm"/>
    <property type="evidence" value="ECO:0007669"/>
    <property type="project" value="UniProtKB-SubCell"/>
</dbReference>
<keyword evidence="1" id="KW-0698">rRNA processing</keyword>
<protein>
    <recommendedName>
        <fullName evidence="1">Ribosomal RNA small subunit methyltransferase J</fullName>
        <ecNumber evidence="1">2.1.1.242</ecNumber>
    </recommendedName>
    <alternativeName>
        <fullName evidence="1">16S rRNA m2G1516 methyltransferase</fullName>
    </alternativeName>
    <alternativeName>
        <fullName evidence="1">rRNA (guanine-N(2)-)-methyltransferase</fullName>
    </alternativeName>
</protein>
<gene>
    <name evidence="1" type="primary">rsmJ</name>
    <name evidence="2" type="ORF">GCM10007877_20830</name>
</gene>
<dbReference type="InterPro" id="IPR007536">
    <property type="entry name" value="16SrRNA_methylTrfase_J"/>
</dbReference>
<feature type="binding site" evidence="1">
    <location>
        <position position="219"/>
    </location>
    <ligand>
        <name>S-adenosyl-L-methionine</name>
        <dbReference type="ChEBI" id="CHEBI:59789"/>
    </ligand>
</feature>
<dbReference type="CDD" id="cd02440">
    <property type="entry name" value="AdoMet_MTases"/>
    <property type="match status" value="1"/>
</dbReference>
<dbReference type="PANTHER" id="PTHR36112">
    <property type="entry name" value="RIBOSOMAL RNA SMALL SUBUNIT METHYLTRANSFERASE J"/>
    <property type="match status" value="1"/>
</dbReference>
<dbReference type="Gene3D" id="3.40.50.150">
    <property type="entry name" value="Vaccinia Virus protein VP39"/>
    <property type="match status" value="1"/>
</dbReference>
<feature type="binding site" evidence="1">
    <location>
        <begin position="156"/>
        <end position="157"/>
    </location>
    <ligand>
        <name>S-adenosyl-L-methionine</name>
        <dbReference type="ChEBI" id="CHEBI:59789"/>
    </ligand>
</feature>
<name>A0AA37T7B9_9GAMM</name>
<proteinExistence type="inferred from homology"/>
<keyword evidence="3" id="KW-1185">Reference proteome</keyword>
<comment type="similarity">
    <text evidence="1">Belongs to the methyltransferase superfamily. RsmJ family.</text>
</comment>
<comment type="caution">
    <text evidence="1">Lacks conserved residue(s) required for the propagation of feature annotation.</text>
</comment>
<sequence>MGEMGDVFLPPKSRTSIKNEAPSLMENFKEKIDVILSTPEPSDALIEKAELVASAVGGRVLQSVQSLEEGAVYLVLGDEGLLLRTVGKKSPGSIRVDFVGGAANHRRLHGGGTGQMVAKAVGVKKQFRPHVLDATAGLAGDAFVLAGLGCRMTLMERSKVVQQLIEDGLSRARNTDNFELTNIIERITLIPGDSSKLMHRWLQEVNQSIKEPPDVVFLDPMFPEKNSSAAVKKEMQVFQKIIGKDEDANNLLSVAIELAKYRVVVKRPKKAPFLGEQTPSHQIAGKSSRFDVYTIAKLPL</sequence>
<dbReference type="SUPFAM" id="SSF53335">
    <property type="entry name" value="S-adenosyl-L-methionine-dependent methyltransferases"/>
    <property type="match status" value="1"/>
</dbReference>
<comment type="caution">
    <text evidence="2">The sequence shown here is derived from an EMBL/GenBank/DDBJ whole genome shotgun (WGS) entry which is preliminary data.</text>
</comment>
<accession>A0AA37T7B9</accession>
<keyword evidence="1" id="KW-0963">Cytoplasm</keyword>
<evidence type="ECO:0000313" key="3">
    <source>
        <dbReference type="Proteomes" id="UP001156870"/>
    </source>
</evidence>
<dbReference type="EMBL" id="BSPD01000045">
    <property type="protein sequence ID" value="GLS26368.1"/>
    <property type="molecule type" value="Genomic_DNA"/>
</dbReference>
<dbReference type="EC" id="2.1.1.242" evidence="1"/>
<dbReference type="Pfam" id="PF04445">
    <property type="entry name" value="SAM_MT"/>
    <property type="match status" value="1"/>
</dbReference>
<comment type="catalytic activity">
    <reaction evidence="1">
        <text>guanosine(1516) in 16S rRNA + S-adenosyl-L-methionine = N(2)-methylguanosine(1516) in 16S rRNA + S-adenosyl-L-homocysteine + H(+)</text>
        <dbReference type="Rhea" id="RHEA:43220"/>
        <dbReference type="Rhea" id="RHEA-COMP:10412"/>
        <dbReference type="Rhea" id="RHEA-COMP:10413"/>
        <dbReference type="ChEBI" id="CHEBI:15378"/>
        <dbReference type="ChEBI" id="CHEBI:57856"/>
        <dbReference type="ChEBI" id="CHEBI:59789"/>
        <dbReference type="ChEBI" id="CHEBI:74269"/>
        <dbReference type="ChEBI" id="CHEBI:74481"/>
        <dbReference type="EC" id="2.1.1.242"/>
    </reaction>
</comment>
<dbReference type="PANTHER" id="PTHR36112:SF1">
    <property type="entry name" value="RIBOSOMAL RNA SMALL SUBUNIT METHYLTRANSFERASE J"/>
    <property type="match status" value="1"/>
</dbReference>
<keyword evidence="1" id="KW-0949">S-adenosyl-L-methionine</keyword>
<keyword evidence="1" id="KW-0808">Transferase</keyword>